<feature type="compositionally biased region" description="Basic residues" evidence="3">
    <location>
        <begin position="281"/>
        <end position="291"/>
    </location>
</feature>
<organism evidence="5 6">
    <name type="scientific">Betta splendens</name>
    <name type="common">Siamese fighting fish</name>
    <dbReference type="NCBI Taxonomy" id="158456"/>
    <lineage>
        <taxon>Eukaryota</taxon>
        <taxon>Metazoa</taxon>
        <taxon>Chordata</taxon>
        <taxon>Craniata</taxon>
        <taxon>Vertebrata</taxon>
        <taxon>Euteleostomi</taxon>
        <taxon>Actinopterygii</taxon>
        <taxon>Neopterygii</taxon>
        <taxon>Teleostei</taxon>
        <taxon>Neoteleostei</taxon>
        <taxon>Acanthomorphata</taxon>
        <taxon>Anabantaria</taxon>
        <taxon>Anabantiformes</taxon>
        <taxon>Anabantoidei</taxon>
        <taxon>Osphronemidae</taxon>
        <taxon>Betta</taxon>
    </lineage>
</organism>
<reference evidence="6" key="1">
    <citation type="submission" date="2025-08" db="UniProtKB">
        <authorList>
            <consortium name="RefSeq"/>
        </authorList>
    </citation>
    <scope>IDENTIFICATION</scope>
</reference>
<dbReference type="AlphaFoldDB" id="A0A6P7M4B6"/>
<keyword evidence="5" id="KW-1185">Reference proteome</keyword>
<dbReference type="PANTHER" id="PTHR31882">
    <property type="entry name" value="TNFAIP3-INTERACTING PROTEIN COILED COIL FAMILY MEMBER"/>
    <property type="match status" value="1"/>
</dbReference>
<feature type="region of interest" description="Disordered" evidence="3">
    <location>
        <begin position="270"/>
        <end position="291"/>
    </location>
</feature>
<evidence type="ECO:0000256" key="1">
    <source>
        <dbReference type="ARBA" id="ARBA00023054"/>
    </source>
</evidence>
<dbReference type="Proteomes" id="UP000515150">
    <property type="component" value="Chromosome 4"/>
</dbReference>
<dbReference type="InParanoid" id="A0A6P7M4B6"/>
<dbReference type="RefSeq" id="XP_029001826.1">
    <property type="nucleotide sequence ID" value="XM_029145993.2"/>
</dbReference>
<keyword evidence="4" id="KW-0732">Signal</keyword>
<dbReference type="PANTHER" id="PTHR31882:SF2">
    <property type="entry name" value="TNFAIP3-INTERACTING PROTEIN 3"/>
    <property type="match status" value="1"/>
</dbReference>
<evidence type="ECO:0000313" key="6">
    <source>
        <dbReference type="RefSeq" id="XP_029001826.1"/>
    </source>
</evidence>
<feature type="region of interest" description="Disordered" evidence="3">
    <location>
        <begin position="24"/>
        <end position="46"/>
    </location>
</feature>
<evidence type="ECO:0000313" key="5">
    <source>
        <dbReference type="Proteomes" id="UP000515150"/>
    </source>
</evidence>
<dbReference type="Gene3D" id="1.20.5.990">
    <property type="entry name" value="Nemo cc2-lz domain - 1d5 darpin complex"/>
    <property type="match status" value="1"/>
</dbReference>
<dbReference type="OrthoDB" id="5969558at2759"/>
<name>A0A6P7M4B6_BETSP</name>
<feature type="compositionally biased region" description="Low complexity" evidence="3">
    <location>
        <begin position="271"/>
        <end position="280"/>
    </location>
</feature>
<accession>A0A6P7M4B6</accession>
<evidence type="ECO:0000256" key="2">
    <source>
        <dbReference type="SAM" id="Coils"/>
    </source>
</evidence>
<dbReference type="GO" id="GO:0043122">
    <property type="term" value="P:regulation of canonical NF-kappaB signal transduction"/>
    <property type="evidence" value="ECO:0007669"/>
    <property type="project" value="UniProtKB-ARBA"/>
</dbReference>
<feature type="coiled-coil region" evidence="2">
    <location>
        <begin position="165"/>
        <end position="192"/>
    </location>
</feature>
<protein>
    <submittedName>
        <fullName evidence="6">TNFAIP3-interacting protein 1-like isoform X1</fullName>
    </submittedName>
</protein>
<proteinExistence type="predicted"/>
<gene>
    <name evidence="6" type="primary">LOC114853078</name>
</gene>
<sequence>MVRLCWSHRILLCLNTVAVSDQKMMDRSQTSENVPTDDFKPPRLYPSLPCIDRYDVYQPRKLQASLGSQPEGPQEDAQSDGGHIKMRARMLILEEQRQELLSINERWAKEYRTMVQYYKQKVRDLKALLHQSHGSPGDELRKVERLTLNFNDKLQFNAAKETKWAEDADAELLKAREEARALRAQNSSLTRRGQHQQEEIQRLNKALKEALLTAQPLGCSETLQDLWKHQAEVYKEDFLKERKDREKLKGKYLELKSRFIKVHNELCVFKPQATPQQPRAQRQRHHPGGEQ</sequence>
<evidence type="ECO:0000256" key="3">
    <source>
        <dbReference type="SAM" id="MobiDB-lite"/>
    </source>
</evidence>
<dbReference type="GeneID" id="114853078"/>
<dbReference type="KEGG" id="bspl:114853078"/>
<feature type="signal peptide" evidence="4">
    <location>
        <begin position="1"/>
        <end position="20"/>
    </location>
</feature>
<keyword evidence="1 2" id="KW-0175">Coiled coil</keyword>
<dbReference type="GO" id="GO:0071222">
    <property type="term" value="P:cellular response to lipopolysaccharide"/>
    <property type="evidence" value="ECO:0007669"/>
    <property type="project" value="TreeGrafter"/>
</dbReference>
<evidence type="ECO:0000256" key="4">
    <source>
        <dbReference type="SAM" id="SignalP"/>
    </source>
</evidence>
<feature type="chain" id="PRO_5028431469" evidence="4">
    <location>
        <begin position="21"/>
        <end position="291"/>
    </location>
</feature>
<dbReference type="GO" id="GO:0006357">
    <property type="term" value="P:regulation of transcription by RNA polymerase II"/>
    <property type="evidence" value="ECO:0007669"/>
    <property type="project" value="TreeGrafter"/>
</dbReference>
<dbReference type="GO" id="GO:0005737">
    <property type="term" value="C:cytoplasm"/>
    <property type="evidence" value="ECO:0007669"/>
    <property type="project" value="UniProtKB-ARBA"/>
</dbReference>